<feature type="transmembrane region" description="Helical" evidence="1">
    <location>
        <begin position="141"/>
        <end position="161"/>
    </location>
</feature>
<evidence type="ECO:0008006" key="4">
    <source>
        <dbReference type="Google" id="ProtNLM"/>
    </source>
</evidence>
<dbReference type="EMBL" id="JANJYJ010000006">
    <property type="protein sequence ID" value="KAK3205109.1"/>
    <property type="molecule type" value="Genomic_DNA"/>
</dbReference>
<keyword evidence="3" id="KW-1185">Reference proteome</keyword>
<evidence type="ECO:0000313" key="2">
    <source>
        <dbReference type="EMBL" id="KAK3205109.1"/>
    </source>
</evidence>
<dbReference type="Proteomes" id="UP001281410">
    <property type="component" value="Unassembled WGS sequence"/>
</dbReference>
<accession>A0AAE0E3S6</accession>
<evidence type="ECO:0000256" key="1">
    <source>
        <dbReference type="SAM" id="Phobius"/>
    </source>
</evidence>
<keyword evidence="1" id="KW-0812">Transmembrane</keyword>
<feature type="transmembrane region" description="Helical" evidence="1">
    <location>
        <begin position="181"/>
        <end position="198"/>
    </location>
</feature>
<name>A0AAE0E3S6_9ROSI</name>
<keyword evidence="1" id="KW-0472">Membrane</keyword>
<gene>
    <name evidence="2" type="ORF">Dsin_019155</name>
</gene>
<keyword evidence="1" id="KW-1133">Transmembrane helix</keyword>
<proteinExistence type="predicted"/>
<feature type="transmembrane region" description="Helical" evidence="1">
    <location>
        <begin position="106"/>
        <end position="129"/>
    </location>
</feature>
<sequence>MSSGFGRWVLLDGFRGYVGLTNEFWLDRWLVDRHSKVGFWTDNWLGLSLIDLIEDHSSLQTPLECVVGDIYSDTGGGYLTSPIPPGWLKVNTNGVALGSPGLAGCAWVFCTCRFFVNVALIFLLVSVLLLRLSRRLSSMQLIMLGPLVGISCGWRVIVLIWWPSFLLGLVRFFGADVRLEIGVLVYSLKWILLSLIFIEREIAL</sequence>
<organism evidence="2 3">
    <name type="scientific">Dipteronia sinensis</name>
    <dbReference type="NCBI Taxonomy" id="43782"/>
    <lineage>
        <taxon>Eukaryota</taxon>
        <taxon>Viridiplantae</taxon>
        <taxon>Streptophyta</taxon>
        <taxon>Embryophyta</taxon>
        <taxon>Tracheophyta</taxon>
        <taxon>Spermatophyta</taxon>
        <taxon>Magnoliopsida</taxon>
        <taxon>eudicotyledons</taxon>
        <taxon>Gunneridae</taxon>
        <taxon>Pentapetalae</taxon>
        <taxon>rosids</taxon>
        <taxon>malvids</taxon>
        <taxon>Sapindales</taxon>
        <taxon>Sapindaceae</taxon>
        <taxon>Hippocastanoideae</taxon>
        <taxon>Acereae</taxon>
        <taxon>Dipteronia</taxon>
    </lineage>
</organism>
<reference evidence="2" key="1">
    <citation type="journal article" date="2023" name="Plant J.">
        <title>Genome sequences and population genomics provide insights into the demographic history, inbreeding, and mutation load of two 'living fossil' tree species of Dipteronia.</title>
        <authorList>
            <person name="Feng Y."/>
            <person name="Comes H.P."/>
            <person name="Chen J."/>
            <person name="Zhu S."/>
            <person name="Lu R."/>
            <person name="Zhang X."/>
            <person name="Li P."/>
            <person name="Qiu J."/>
            <person name="Olsen K.M."/>
            <person name="Qiu Y."/>
        </authorList>
    </citation>
    <scope>NUCLEOTIDE SEQUENCE</scope>
    <source>
        <strain evidence="2">NBL</strain>
    </source>
</reference>
<evidence type="ECO:0000313" key="3">
    <source>
        <dbReference type="Proteomes" id="UP001281410"/>
    </source>
</evidence>
<comment type="caution">
    <text evidence="2">The sequence shown here is derived from an EMBL/GenBank/DDBJ whole genome shotgun (WGS) entry which is preliminary data.</text>
</comment>
<dbReference type="AlphaFoldDB" id="A0AAE0E3S6"/>
<protein>
    <recommendedName>
        <fullName evidence="4">Transmembrane protein</fullName>
    </recommendedName>
</protein>